<evidence type="ECO:0000313" key="5">
    <source>
        <dbReference type="Proteomes" id="UP000033434"/>
    </source>
</evidence>
<dbReference type="PATRIC" id="fig|1129367.4.peg.474"/>
<dbReference type="Gene3D" id="2.40.50.100">
    <property type="match status" value="1"/>
</dbReference>
<dbReference type="EMBL" id="AUXW01000047">
    <property type="protein sequence ID" value="KKE85482.1"/>
    <property type="molecule type" value="Genomic_DNA"/>
</dbReference>
<keyword evidence="2" id="KW-1133">Transmembrane helix</keyword>
<evidence type="ECO:0000256" key="2">
    <source>
        <dbReference type="SAM" id="Phobius"/>
    </source>
</evidence>
<proteinExistence type="predicted"/>
<accession>A0A0F6AGZ9</accession>
<dbReference type="PANTHER" id="PTHR30386:SF28">
    <property type="entry name" value="EXPORTED PROTEIN"/>
    <property type="match status" value="1"/>
</dbReference>
<dbReference type="AlphaFoldDB" id="A0A0F6AGZ9"/>
<protein>
    <recommendedName>
        <fullName evidence="3">AprE-like beta-barrel domain-containing protein</fullName>
    </recommendedName>
</protein>
<reference evidence="4 5" key="1">
    <citation type="journal article" date="2015" name="BMC Genomics">
        <title>Genome mining reveals unlocked bioactive potential of marine Gram-negative bacteria.</title>
        <authorList>
            <person name="Machado H."/>
            <person name="Sonnenschein E.C."/>
            <person name="Melchiorsen J."/>
            <person name="Gram L."/>
        </authorList>
    </citation>
    <scope>NUCLEOTIDE SEQUENCE [LARGE SCALE GENOMIC DNA]</scope>
    <source>
        <strain evidence="4 5">S4054</strain>
    </source>
</reference>
<dbReference type="Gene3D" id="1.20.1600.10">
    <property type="entry name" value="Outer membrane efflux proteins (OEP)"/>
    <property type="match status" value="1"/>
</dbReference>
<evidence type="ECO:0000259" key="3">
    <source>
        <dbReference type="Pfam" id="PF26002"/>
    </source>
</evidence>
<dbReference type="InterPro" id="IPR050739">
    <property type="entry name" value="MFP"/>
</dbReference>
<keyword evidence="2" id="KW-0812">Transmembrane</keyword>
<comment type="caution">
    <text evidence="4">The sequence shown here is derived from an EMBL/GenBank/DDBJ whole genome shotgun (WGS) entry which is preliminary data.</text>
</comment>
<feature type="transmembrane region" description="Helical" evidence="2">
    <location>
        <begin position="29"/>
        <end position="49"/>
    </location>
</feature>
<dbReference type="SUPFAM" id="SSF56954">
    <property type="entry name" value="Outer membrane efflux proteins (OEP)"/>
    <property type="match status" value="1"/>
</dbReference>
<dbReference type="InterPro" id="IPR058982">
    <property type="entry name" value="Beta-barrel_AprE"/>
</dbReference>
<name>A0A0F6AGZ9_9GAMM</name>
<dbReference type="Pfam" id="PF26002">
    <property type="entry name" value="Beta-barrel_AprE"/>
    <property type="match status" value="1"/>
</dbReference>
<organism evidence="4 5">
    <name type="scientific">Pseudoalteromonas luteoviolacea S4054</name>
    <dbReference type="NCBI Taxonomy" id="1129367"/>
    <lineage>
        <taxon>Bacteria</taxon>
        <taxon>Pseudomonadati</taxon>
        <taxon>Pseudomonadota</taxon>
        <taxon>Gammaproteobacteria</taxon>
        <taxon>Alteromonadales</taxon>
        <taxon>Pseudoalteromonadaceae</taxon>
        <taxon>Pseudoalteromonas</taxon>
    </lineage>
</organism>
<keyword evidence="2" id="KW-0472">Membrane</keyword>
<dbReference type="PRINTS" id="PR01490">
    <property type="entry name" value="RTXTOXIND"/>
</dbReference>
<dbReference type="RefSeq" id="WP_046354347.1">
    <property type="nucleotide sequence ID" value="NZ_AUXW01000047.1"/>
</dbReference>
<sequence length="414" mass="46318">MAGLFRTEAIAHQGQKLDGDVTIATHFSFNWILVLIMSIVVIGLIYLFVGEYHRKEVVTGYLRPTAGVSKVYPVSGGIVDQVFVDEGEIIKKGDLLVRIRMDRLLASGVDVNDTILNELNAQKRLLEENLANQKMLAEVNIEKLDAQITSTAGQVRQAKNQQVLLEERIALNQSRLSSTEALVNKGVATKVDLQQVTESLLAVQQQAEDIHSRLLSQQDQLSQLKFQRQQMPISLRETQVKLRSQLAGINQKISQASSQRSYDVRSLRDGKVSGLLIKEGMMAQVNMPLMSILPENATLEAVLFVPTRAYGFIEPKQQTRIRYQAFPYQRFGLYSGQIESVSKTIVLPNETILPISIKEPIYQVIVNLESQNANAYGAEVPLQAGMLLEADIMVDSRSLFEWLFEPIYSIKGAM</sequence>
<feature type="domain" description="AprE-like beta-barrel" evidence="3">
    <location>
        <begin position="304"/>
        <end position="393"/>
    </location>
</feature>
<evidence type="ECO:0000313" key="4">
    <source>
        <dbReference type="EMBL" id="KKE85482.1"/>
    </source>
</evidence>
<gene>
    <name evidence="4" type="ORF">N479_25855</name>
</gene>
<feature type="coiled-coil region" evidence="1">
    <location>
        <begin position="116"/>
        <end position="161"/>
    </location>
</feature>
<dbReference type="Proteomes" id="UP000033434">
    <property type="component" value="Unassembled WGS sequence"/>
</dbReference>
<evidence type="ECO:0000256" key="1">
    <source>
        <dbReference type="SAM" id="Coils"/>
    </source>
</evidence>
<dbReference type="PANTHER" id="PTHR30386">
    <property type="entry name" value="MEMBRANE FUSION SUBUNIT OF EMRAB-TOLC MULTIDRUG EFFLUX PUMP"/>
    <property type="match status" value="1"/>
</dbReference>
<keyword evidence="1" id="KW-0175">Coiled coil</keyword>